<proteinExistence type="predicted"/>
<organism evidence="1 2">
    <name type="scientific">Arthrobacter phage Persistence</name>
    <dbReference type="NCBI Taxonomy" id="2836007"/>
    <lineage>
        <taxon>Viruses</taxon>
        <taxon>Duplodnaviria</taxon>
        <taxon>Heunggongvirae</taxon>
        <taxon>Uroviricota</taxon>
        <taxon>Caudoviricetes</taxon>
        <taxon>Persistencevirus</taxon>
        <taxon>Persistencevirus persistence</taxon>
    </lineage>
</organism>
<gene>
    <name evidence="1" type="primary">76</name>
    <name evidence="1" type="ORF">SEA_PERSISTENCE_76</name>
</gene>
<dbReference type="EMBL" id="MW712719">
    <property type="protein sequence ID" value="QWY79704.1"/>
    <property type="molecule type" value="Genomic_DNA"/>
</dbReference>
<dbReference type="RefSeq" id="YP_010656077.1">
    <property type="nucleotide sequence ID" value="NC_070834.1"/>
</dbReference>
<evidence type="ECO:0000313" key="2">
    <source>
        <dbReference type="Proteomes" id="UP000693837"/>
    </source>
</evidence>
<sequence length="59" mass="6334">MNVTSTASMQFQGRLKAGDLADFAAAVPKDASIVITETRGDQRDPGYFTLTATWNGSPR</sequence>
<dbReference type="GeneID" id="77931951"/>
<dbReference type="Proteomes" id="UP000693837">
    <property type="component" value="Segment"/>
</dbReference>
<accession>A0A8F3IM25</accession>
<evidence type="ECO:0000313" key="1">
    <source>
        <dbReference type="EMBL" id="QWY79704.1"/>
    </source>
</evidence>
<protein>
    <submittedName>
        <fullName evidence="1">Uncharacterized protein</fullName>
    </submittedName>
</protein>
<reference evidence="1" key="1">
    <citation type="submission" date="2021-03" db="EMBL/GenBank/DDBJ databases">
        <authorList>
            <person name="Pedlow M.R."/>
            <person name="Nance H.A."/>
            <person name="Bradley A.M."/>
            <person name="Brown C.A."/>
            <person name="Channell S.A."/>
            <person name="Forbes A.M."/>
            <person name="Lovell B."/>
            <person name="Mcdonald B.E."/>
            <person name="Silva M.B."/>
            <person name="White G.J."/>
            <person name="Zack K.M."/>
            <person name="Garlena R.A."/>
            <person name="Russell D.A."/>
            <person name="Jacobs-Sera D."/>
            <person name="Hatfull G.F."/>
        </authorList>
    </citation>
    <scope>NUCLEOTIDE SEQUENCE</scope>
</reference>
<dbReference type="KEGG" id="vg:77931951"/>
<keyword evidence="2" id="KW-1185">Reference proteome</keyword>
<name>A0A8F3IM25_9CAUD</name>